<protein>
    <submittedName>
        <fullName evidence="1">Protein singed</fullName>
    </submittedName>
</protein>
<accession>A0A857GLC6</accession>
<sequence length="134" mass="14515">MQYVTVADVDEKLGDAWAPEADKTRFVAMANAYLSAQRIQIPDPVPEEIKLAGAELAAAAADGSLYVTQTQGALTQKRVKADTVESEKRYADVSATFGKNAALPERVQFALALIEQYRIIPMGITVGYGNHELT</sequence>
<dbReference type="EMBL" id="CP024621">
    <property type="protein sequence ID" value="QHD50052.1"/>
    <property type="molecule type" value="Genomic_DNA"/>
</dbReference>
<dbReference type="Proteomes" id="UP000463949">
    <property type="component" value="Chromosome"/>
</dbReference>
<evidence type="ECO:0000313" key="2">
    <source>
        <dbReference type="Proteomes" id="UP000463949"/>
    </source>
</evidence>
<name>A0A857GLC6_9GAMM</name>
<dbReference type="RefSeq" id="WP_159342363.1">
    <property type="nucleotide sequence ID" value="NZ_CP024621.1"/>
</dbReference>
<reference evidence="1 2" key="1">
    <citation type="submission" date="2017-10" db="EMBL/GenBank/DDBJ databases">
        <title>Coral associated bacteria.</title>
        <authorList>
            <person name="Wang X."/>
        </authorList>
    </citation>
    <scope>NUCLEOTIDE SEQUENCE [LARGE SCALE GENOMIC DNA]</scope>
    <source>
        <strain evidence="1 2">SCSIO 43005</strain>
    </source>
</reference>
<dbReference type="OrthoDB" id="6571385at2"/>
<evidence type="ECO:0000313" key="1">
    <source>
        <dbReference type="EMBL" id="QHD50052.1"/>
    </source>
</evidence>
<dbReference type="AlphaFoldDB" id="A0A857GLC6"/>
<proteinExistence type="predicted"/>
<dbReference type="KEGG" id="hmd:CTT34_10300"/>
<organism evidence="1 2">
    <name type="scientific">Vreelandella aquamarina</name>
    <dbReference type="NCBI Taxonomy" id="77097"/>
    <lineage>
        <taxon>Bacteria</taxon>
        <taxon>Pseudomonadati</taxon>
        <taxon>Pseudomonadota</taxon>
        <taxon>Gammaproteobacteria</taxon>
        <taxon>Oceanospirillales</taxon>
        <taxon>Halomonadaceae</taxon>
        <taxon>Vreelandella</taxon>
    </lineage>
</organism>
<gene>
    <name evidence="1" type="ORF">CTT34_10300</name>
</gene>